<dbReference type="WBParaSite" id="Hba_20939">
    <property type="protein sequence ID" value="Hba_20939"/>
    <property type="gene ID" value="Hba_20939"/>
</dbReference>
<evidence type="ECO:0000313" key="2">
    <source>
        <dbReference type="Proteomes" id="UP000095283"/>
    </source>
</evidence>
<organism evidence="2 3">
    <name type="scientific">Heterorhabditis bacteriophora</name>
    <name type="common">Entomopathogenic nematode worm</name>
    <dbReference type="NCBI Taxonomy" id="37862"/>
    <lineage>
        <taxon>Eukaryota</taxon>
        <taxon>Metazoa</taxon>
        <taxon>Ecdysozoa</taxon>
        <taxon>Nematoda</taxon>
        <taxon>Chromadorea</taxon>
        <taxon>Rhabditida</taxon>
        <taxon>Rhabditina</taxon>
        <taxon>Rhabditomorpha</taxon>
        <taxon>Strongyloidea</taxon>
        <taxon>Heterorhabditidae</taxon>
        <taxon>Heterorhabditis</taxon>
    </lineage>
</organism>
<name>A0A1I7XT66_HETBA</name>
<reference evidence="3" key="1">
    <citation type="submission" date="2016-11" db="UniProtKB">
        <authorList>
            <consortium name="WormBaseParasite"/>
        </authorList>
    </citation>
    <scope>IDENTIFICATION</scope>
</reference>
<dbReference type="AlphaFoldDB" id="A0A1I7XT66"/>
<protein>
    <submittedName>
        <fullName evidence="3">Lysosomal acid phosphatase</fullName>
    </submittedName>
</protein>
<comment type="similarity">
    <text evidence="1">Belongs to the histidine acid phosphatase family.</text>
</comment>
<evidence type="ECO:0000256" key="1">
    <source>
        <dbReference type="ARBA" id="ARBA00005375"/>
    </source>
</evidence>
<evidence type="ECO:0000313" key="3">
    <source>
        <dbReference type="WBParaSite" id="Hba_20939"/>
    </source>
</evidence>
<dbReference type="Proteomes" id="UP000095283">
    <property type="component" value="Unplaced"/>
</dbReference>
<dbReference type="GO" id="GO:0016791">
    <property type="term" value="F:phosphatase activity"/>
    <property type="evidence" value="ECO:0007669"/>
    <property type="project" value="TreeGrafter"/>
</dbReference>
<accession>A0A1I7XT66</accession>
<proteinExistence type="inferred from homology"/>
<keyword evidence="2" id="KW-1185">Reference proteome</keyword>
<sequence>MRMYEYIEDVLQTIYNLSQPEWLTSNVSARMRNLTQLANEYTYGIAQPYIPELIRLRGGSMLRTLMENMKQKLYCYKKGNNGADCSWMGPLKYYAYSAHDTTVAALLTTLGDEMRVIRGGLPKYTASVAIELWDLEEGPAVRVYPFSWSFPSQVPYYYSPYQRLPGKQRILSTFEKRSIKFMPVNIKKECRRRSKNNKTVSPYHW</sequence>
<dbReference type="InterPro" id="IPR029033">
    <property type="entry name" value="His_PPase_superfam"/>
</dbReference>
<dbReference type="InterPro" id="IPR050645">
    <property type="entry name" value="Histidine_acid_phosphatase"/>
</dbReference>
<dbReference type="PANTHER" id="PTHR11567:SF198">
    <property type="entry name" value="HISTIDINE ACID PHOSPHATASE"/>
    <property type="match status" value="1"/>
</dbReference>
<dbReference type="SUPFAM" id="SSF53254">
    <property type="entry name" value="Phosphoglycerate mutase-like"/>
    <property type="match status" value="1"/>
</dbReference>
<dbReference type="Gene3D" id="3.40.50.1240">
    <property type="entry name" value="Phosphoglycerate mutase-like"/>
    <property type="match status" value="1"/>
</dbReference>
<dbReference type="PANTHER" id="PTHR11567">
    <property type="entry name" value="ACID PHOSPHATASE-RELATED"/>
    <property type="match status" value="1"/>
</dbReference>
<dbReference type="InterPro" id="IPR000560">
    <property type="entry name" value="His_Pase_clade-2"/>
</dbReference>
<dbReference type="Pfam" id="PF00328">
    <property type="entry name" value="His_Phos_2"/>
    <property type="match status" value="1"/>
</dbReference>